<keyword evidence="1" id="KW-0732">Signal</keyword>
<dbReference type="AlphaFoldDB" id="A0A9Y1EIA5"/>
<feature type="chain" id="PRO_5040976948" evidence="1">
    <location>
        <begin position="17"/>
        <end position="235"/>
    </location>
</feature>
<evidence type="ECO:0000256" key="1">
    <source>
        <dbReference type="SAM" id="SignalP"/>
    </source>
</evidence>
<accession>A0A9Y1EIA5</accession>
<dbReference type="PANTHER" id="PTHR44067:SF10">
    <property type="entry name" value="S-ADENOSYL-L-METHIONINE-DEPENDENT METHYLTRANSFERASE SUPERFAMILY PROTEIN"/>
    <property type="match status" value="1"/>
</dbReference>
<feature type="signal peptide" evidence="1">
    <location>
        <begin position="1"/>
        <end position="16"/>
    </location>
</feature>
<keyword evidence="2" id="KW-0489">Methyltransferase</keyword>
<protein>
    <submittedName>
        <fullName evidence="2">S-adenosyl-L-methionine-dependent methyltransferase</fullName>
    </submittedName>
</protein>
<evidence type="ECO:0000313" key="2">
    <source>
        <dbReference type="EMBL" id="QTZ19451.1"/>
    </source>
</evidence>
<dbReference type="GO" id="GO:0008168">
    <property type="term" value="F:methyltransferase activity"/>
    <property type="evidence" value="ECO:0007669"/>
    <property type="project" value="UniProtKB-KW"/>
</dbReference>
<organism evidence="2">
    <name type="scientific">Bixa orellana</name>
    <name type="common">Lipstick tree</name>
    <dbReference type="NCBI Taxonomy" id="66672"/>
    <lineage>
        <taxon>Eukaryota</taxon>
        <taxon>Viridiplantae</taxon>
        <taxon>Streptophyta</taxon>
        <taxon>Embryophyta</taxon>
        <taxon>Tracheophyta</taxon>
        <taxon>Spermatophyta</taxon>
        <taxon>Magnoliopsida</taxon>
        <taxon>eudicotyledons</taxon>
        <taxon>Gunneridae</taxon>
        <taxon>Pentapetalae</taxon>
        <taxon>rosids</taxon>
        <taxon>malvids</taxon>
        <taxon>Malvales</taxon>
        <taxon>Bixaceae</taxon>
        <taxon>Bixa</taxon>
    </lineage>
</organism>
<dbReference type="InterPro" id="IPR053223">
    <property type="entry name" value="Prob_Methyltransferase"/>
</dbReference>
<keyword evidence="2" id="KW-0808">Transferase</keyword>
<name>A0A9Y1EIA5_BIXOR</name>
<dbReference type="PANTHER" id="PTHR44067">
    <property type="entry name" value="S-ADENOSYL-L-METHIONINE-DEPENDENT METHYLTRANSFERASE SUPERFAMILY PROTEIN-RELATED"/>
    <property type="match status" value="1"/>
</dbReference>
<dbReference type="GO" id="GO:0032259">
    <property type="term" value="P:methylation"/>
    <property type="evidence" value="ECO:0007669"/>
    <property type="project" value="UniProtKB-KW"/>
</dbReference>
<sequence>MLVFVMLTTIYILTGPFNLLGHTNQIPSPYQDTSLLNGLKSTKAQLFASQALIAELHQKINSTNLLVQALLIELTREHKLPVEKVSEQINVKFGADFGIGMSDELKLAILPPKLPLGHSPTMGSDEIQPPVRAGCFRFQEELAQLMAYDIGGECPLDDIFAQKLMLNGCEPLPKRRCHPKSPVGYVEPTPLPDCLWRIPPDNSLVWDPYTCKNYQCLVDRSKVRGYFDCKGCFDL</sequence>
<proteinExistence type="evidence at transcript level"/>
<dbReference type="EMBL" id="MW885325">
    <property type="protein sequence ID" value="QTZ19451.1"/>
    <property type="molecule type" value="mRNA"/>
</dbReference>
<reference evidence="2" key="1">
    <citation type="submission" date="2021-04" db="EMBL/GenBank/DDBJ databases">
        <title>Transcriptome analysis for identification of genes encoding DOXP/MEP, carotenoid and bixin pathway enzymes in seeds of Bixa orellana.</title>
        <authorList>
            <person name="Moreira V.S."/>
            <person name="Soares V.L.F."/>
            <person name="de Souza V.C."/>
            <person name="Goliatt P.V.Z.C."/>
            <person name="Reboucas T.N.H."/>
            <person name="Otoni W.C."/>
            <person name="Costa M.G.C."/>
        </authorList>
    </citation>
    <scope>NUCLEOTIDE SEQUENCE</scope>
    <source>
        <strain evidence="2">C13259_g1_i1_m.56407</strain>
    </source>
</reference>